<keyword evidence="4" id="KW-1185">Reference proteome</keyword>
<dbReference type="SMART" id="SM00052">
    <property type="entry name" value="EAL"/>
    <property type="match status" value="1"/>
</dbReference>
<evidence type="ECO:0000259" key="1">
    <source>
        <dbReference type="PROSITE" id="PS50883"/>
    </source>
</evidence>
<dbReference type="Proteomes" id="UP000198943">
    <property type="component" value="Unassembled WGS sequence"/>
</dbReference>
<protein>
    <submittedName>
        <fullName evidence="3">Diguanylate cyclase (GGDEF) domain-containing protein</fullName>
    </submittedName>
</protein>
<dbReference type="Gene3D" id="3.30.70.270">
    <property type="match status" value="1"/>
</dbReference>
<dbReference type="InterPro" id="IPR013655">
    <property type="entry name" value="PAS_fold_3"/>
</dbReference>
<organism evidence="3 4">
    <name type="scientific">Succiniclasticum ruminis</name>
    <dbReference type="NCBI Taxonomy" id="40841"/>
    <lineage>
        <taxon>Bacteria</taxon>
        <taxon>Bacillati</taxon>
        <taxon>Bacillota</taxon>
        <taxon>Negativicutes</taxon>
        <taxon>Acidaminococcales</taxon>
        <taxon>Acidaminococcaceae</taxon>
        <taxon>Succiniclasticum</taxon>
    </lineage>
</organism>
<dbReference type="InterPro" id="IPR050706">
    <property type="entry name" value="Cyclic-di-GMP_PDE-like"/>
</dbReference>
<dbReference type="CDD" id="cd01948">
    <property type="entry name" value="EAL"/>
    <property type="match status" value="1"/>
</dbReference>
<evidence type="ECO:0000313" key="3">
    <source>
        <dbReference type="EMBL" id="SDC66189.1"/>
    </source>
</evidence>
<dbReference type="InterPro" id="IPR043128">
    <property type="entry name" value="Rev_trsase/Diguanyl_cyclase"/>
</dbReference>
<sequence length="720" mass="82673">MEKYQFDQTLMQTMEDSHIPFAVYQFIDKRVVTLVLSAGFRKLFEFDKKEDAYYVMDNDMYRATHPDDKARIADAAFRFATEGGSYEVVYRTKTRNHGNYLVIHAQGEHVYTQNGARLAIVWYTNEGIYSPTGYGTDSNALTDSYNRMLREGSLIHHAHYDALTGLPNMAYFFELAEAGRKTLAAEGKQTAILYFDLCDMKSFNRRFGFSGGDELLRAFAKLLARYFHNENCCRISADHFTVYTDAANLEDRIKKIFDECRSLNDEATLPVRAGIYLDNIEGIDIDRACDRVKIACDTNRNKFISVYDYFSKDMLKTIQAQRYFVENLDRALAEKWVTVYYQPIVRTANGCVCDEEALARWVDPERGVISPADFIPVLEETMLIYKLDLYVVEQALAKMKKQAEAGLYVVPISINLSRADFYACNIVEEICRRVDGAGIGRAMITIEITESIIGSDFEYMKGQVERFRELGFQVWMDDFGSGYSSLDVLQQIHFDVIKFDMRFMKQFDNTDRSRIILTELMKMATGLGIETVTEGVETIEQVDFLREIGCTKLQGFFYCCPLPFEKILRRYEKGRQIGFENPQESDYYDAIGRINLYDPSYIAKEDSESLRQYFNTLPTAILELQGDEVKLLRCNRSYREFLEKTVGVDVKNKRIYNIKLADQPDSYFMGEIKRCALEGNRAITKGKVGDATVHSFLRRIAENPVTGSVAVAIVVLNVVR</sequence>
<dbReference type="Gene3D" id="3.30.450.20">
    <property type="entry name" value="PAS domain"/>
    <property type="match status" value="1"/>
</dbReference>
<dbReference type="SUPFAM" id="SSF55073">
    <property type="entry name" value="Nucleotide cyclase"/>
    <property type="match status" value="1"/>
</dbReference>
<dbReference type="GO" id="GO:0071111">
    <property type="term" value="F:cyclic-guanylate-specific phosphodiesterase activity"/>
    <property type="evidence" value="ECO:0007669"/>
    <property type="project" value="InterPro"/>
</dbReference>
<dbReference type="AlphaFoldDB" id="A0A1G6NEA7"/>
<proteinExistence type="predicted"/>
<dbReference type="Gene3D" id="3.20.20.450">
    <property type="entry name" value="EAL domain"/>
    <property type="match status" value="1"/>
</dbReference>
<dbReference type="CDD" id="cd01949">
    <property type="entry name" value="GGDEF"/>
    <property type="match status" value="1"/>
</dbReference>
<dbReference type="InterPro" id="IPR001633">
    <property type="entry name" value="EAL_dom"/>
</dbReference>
<name>A0A1G6NEA7_9FIRM</name>
<dbReference type="RefSeq" id="WP_093730902.1">
    <property type="nucleotide sequence ID" value="NZ_FMYW01000013.1"/>
</dbReference>
<evidence type="ECO:0000313" key="4">
    <source>
        <dbReference type="Proteomes" id="UP000198943"/>
    </source>
</evidence>
<dbReference type="PROSITE" id="PS50887">
    <property type="entry name" value="GGDEF"/>
    <property type="match status" value="1"/>
</dbReference>
<dbReference type="Pfam" id="PF08447">
    <property type="entry name" value="PAS_3"/>
    <property type="match status" value="1"/>
</dbReference>
<dbReference type="SUPFAM" id="SSF141868">
    <property type="entry name" value="EAL domain-like"/>
    <property type="match status" value="1"/>
</dbReference>
<dbReference type="PANTHER" id="PTHR33121:SF70">
    <property type="entry name" value="SIGNALING PROTEIN YKOW"/>
    <property type="match status" value="1"/>
</dbReference>
<dbReference type="PROSITE" id="PS50883">
    <property type="entry name" value="EAL"/>
    <property type="match status" value="1"/>
</dbReference>
<dbReference type="Pfam" id="PF00563">
    <property type="entry name" value="EAL"/>
    <property type="match status" value="1"/>
</dbReference>
<dbReference type="NCBIfam" id="TIGR00254">
    <property type="entry name" value="GGDEF"/>
    <property type="match status" value="1"/>
</dbReference>
<feature type="domain" description="GGDEF" evidence="2">
    <location>
        <begin position="188"/>
        <end position="312"/>
    </location>
</feature>
<dbReference type="InterPro" id="IPR035919">
    <property type="entry name" value="EAL_sf"/>
</dbReference>
<gene>
    <name evidence="3" type="ORF">SAMN04487864_11354</name>
</gene>
<dbReference type="Pfam" id="PF00990">
    <property type="entry name" value="GGDEF"/>
    <property type="match status" value="1"/>
</dbReference>
<dbReference type="InterPro" id="IPR029787">
    <property type="entry name" value="Nucleotide_cyclase"/>
</dbReference>
<accession>A0A1G6NEA7</accession>
<dbReference type="InterPro" id="IPR000160">
    <property type="entry name" value="GGDEF_dom"/>
</dbReference>
<dbReference type="EMBL" id="FMYW01000013">
    <property type="protein sequence ID" value="SDC66189.1"/>
    <property type="molecule type" value="Genomic_DNA"/>
</dbReference>
<reference evidence="4" key="1">
    <citation type="submission" date="2016-10" db="EMBL/GenBank/DDBJ databases">
        <authorList>
            <person name="Varghese N."/>
            <person name="Submissions S."/>
        </authorList>
    </citation>
    <scope>NUCLEOTIDE SEQUENCE [LARGE SCALE GENOMIC DNA]</scope>
    <source>
        <strain evidence="4">DSM 11005</strain>
    </source>
</reference>
<evidence type="ECO:0000259" key="2">
    <source>
        <dbReference type="PROSITE" id="PS50887"/>
    </source>
</evidence>
<dbReference type="SMART" id="SM00267">
    <property type="entry name" value="GGDEF"/>
    <property type="match status" value="1"/>
</dbReference>
<dbReference type="OrthoDB" id="9805474at2"/>
<dbReference type="PANTHER" id="PTHR33121">
    <property type="entry name" value="CYCLIC DI-GMP PHOSPHODIESTERASE PDEF"/>
    <property type="match status" value="1"/>
</dbReference>
<feature type="domain" description="EAL" evidence="1">
    <location>
        <begin position="321"/>
        <end position="575"/>
    </location>
</feature>